<evidence type="ECO:0000313" key="2">
    <source>
        <dbReference type="Proteomes" id="UP000789759"/>
    </source>
</evidence>
<name>A0A9N9EL72_9GLOM</name>
<gene>
    <name evidence="1" type="ORF">CPELLU_LOCUS10812</name>
</gene>
<dbReference type="EMBL" id="CAJVQA010009126">
    <property type="protein sequence ID" value="CAG8681445.1"/>
    <property type="molecule type" value="Genomic_DNA"/>
</dbReference>
<keyword evidence="2" id="KW-1185">Reference proteome</keyword>
<sequence length="110" mass="12746">MFPIKYNWPFLFELMEIFFRIESIKMAQLRLFKNPILIKTISESIITEEEALRSIKNYTSSSAISSLPQKKLTDLQNLQDHLSSKTGFVSDPVKRKHDSIETVVNKLIEG</sequence>
<organism evidence="1 2">
    <name type="scientific">Cetraspora pellucida</name>
    <dbReference type="NCBI Taxonomy" id="1433469"/>
    <lineage>
        <taxon>Eukaryota</taxon>
        <taxon>Fungi</taxon>
        <taxon>Fungi incertae sedis</taxon>
        <taxon>Mucoromycota</taxon>
        <taxon>Glomeromycotina</taxon>
        <taxon>Glomeromycetes</taxon>
        <taxon>Diversisporales</taxon>
        <taxon>Gigasporaceae</taxon>
        <taxon>Cetraspora</taxon>
    </lineage>
</organism>
<dbReference type="OrthoDB" id="2428915at2759"/>
<evidence type="ECO:0000313" key="1">
    <source>
        <dbReference type="EMBL" id="CAG8681445.1"/>
    </source>
</evidence>
<comment type="caution">
    <text evidence="1">The sequence shown here is derived from an EMBL/GenBank/DDBJ whole genome shotgun (WGS) entry which is preliminary data.</text>
</comment>
<proteinExistence type="predicted"/>
<reference evidence="1" key="1">
    <citation type="submission" date="2021-06" db="EMBL/GenBank/DDBJ databases">
        <authorList>
            <person name="Kallberg Y."/>
            <person name="Tangrot J."/>
            <person name="Rosling A."/>
        </authorList>
    </citation>
    <scope>NUCLEOTIDE SEQUENCE</scope>
    <source>
        <strain evidence="1">FL966</strain>
    </source>
</reference>
<dbReference type="AlphaFoldDB" id="A0A9N9EL72"/>
<dbReference type="Proteomes" id="UP000789759">
    <property type="component" value="Unassembled WGS sequence"/>
</dbReference>
<accession>A0A9N9EL72</accession>
<protein>
    <submittedName>
        <fullName evidence="1">3357_t:CDS:1</fullName>
    </submittedName>
</protein>